<evidence type="ECO:0000313" key="1">
    <source>
        <dbReference type="EMBL" id="NYH26990.1"/>
    </source>
</evidence>
<comment type="caution">
    <text evidence="1">The sequence shown here is derived from an EMBL/GenBank/DDBJ whole genome shotgun (WGS) entry which is preliminary data.</text>
</comment>
<name>A0A7Z0BBL2_9BURK</name>
<evidence type="ECO:0000313" key="2">
    <source>
        <dbReference type="Proteomes" id="UP000540929"/>
    </source>
</evidence>
<sequence>MQQILQKNAQYYGAFSAAVDRVDRVDSDDSDD</sequence>
<dbReference type="Proteomes" id="UP000540929">
    <property type="component" value="Unassembled WGS sequence"/>
</dbReference>
<dbReference type="EMBL" id="JACCAS010000002">
    <property type="protein sequence ID" value="NYH26990.1"/>
    <property type="molecule type" value="Genomic_DNA"/>
</dbReference>
<organism evidence="1 2">
    <name type="scientific">Paraburkholderia bryophila</name>
    <dbReference type="NCBI Taxonomy" id="420952"/>
    <lineage>
        <taxon>Bacteria</taxon>
        <taxon>Pseudomonadati</taxon>
        <taxon>Pseudomonadota</taxon>
        <taxon>Betaproteobacteria</taxon>
        <taxon>Burkholderiales</taxon>
        <taxon>Burkholderiaceae</taxon>
        <taxon>Paraburkholderia</taxon>
    </lineage>
</organism>
<accession>A0A7Z0BBL2</accession>
<dbReference type="AlphaFoldDB" id="A0A7Z0BBL2"/>
<gene>
    <name evidence="1" type="ORF">GGD40_006561</name>
</gene>
<reference evidence="1 2" key="1">
    <citation type="submission" date="2020-07" db="EMBL/GenBank/DDBJ databases">
        <title>Exploring microbial biodiversity for novel pathways involved in the catabolism of aromatic compounds derived from lignin.</title>
        <authorList>
            <person name="Elkins J."/>
        </authorList>
    </citation>
    <scope>NUCLEOTIDE SEQUENCE [LARGE SCALE GENOMIC DNA]</scope>
    <source>
        <strain evidence="1 2">H2C3C</strain>
    </source>
</reference>
<keyword evidence="2" id="KW-1185">Reference proteome</keyword>
<protein>
    <submittedName>
        <fullName evidence="1">Uncharacterized protein</fullName>
    </submittedName>
</protein>
<proteinExistence type="predicted"/>